<dbReference type="InterPro" id="IPR006059">
    <property type="entry name" value="SBP"/>
</dbReference>
<dbReference type="Gene3D" id="3.40.190.10">
    <property type="entry name" value="Periplasmic binding protein-like II"/>
    <property type="match status" value="2"/>
</dbReference>
<comment type="subcellular location">
    <subcellularLocation>
        <location evidence="1">Periplasm</location>
    </subcellularLocation>
</comment>
<dbReference type="GO" id="GO:0030976">
    <property type="term" value="F:thiamine pyrophosphate binding"/>
    <property type="evidence" value="ECO:0007669"/>
    <property type="project" value="TreeGrafter"/>
</dbReference>
<evidence type="ECO:0000256" key="2">
    <source>
        <dbReference type="ARBA" id="ARBA00008520"/>
    </source>
</evidence>
<keyword evidence="4" id="KW-0732">Signal</keyword>
<reference evidence="6 7" key="1">
    <citation type="submission" date="2015-07" db="EMBL/GenBank/DDBJ databases">
        <title>Draft genome sequence of a diazotrophic, plant growth-promoting rhizobacterium of the Pseudomonas syringae complex.</title>
        <authorList>
            <person name="Patten C.L."/>
            <person name="Jeong H."/>
        </authorList>
    </citation>
    <scope>NUCLEOTIDE SEQUENCE [LARGE SCALE GENOMIC DNA]</scope>
    <source>
        <strain evidence="6 7">GR12-2</strain>
    </source>
</reference>
<dbReference type="Pfam" id="PF13416">
    <property type="entry name" value="SBP_bac_8"/>
    <property type="match status" value="1"/>
</dbReference>
<evidence type="ECO:0000256" key="4">
    <source>
        <dbReference type="ARBA" id="ARBA00022729"/>
    </source>
</evidence>
<dbReference type="PROSITE" id="PS51318">
    <property type="entry name" value="TAT"/>
    <property type="match status" value="1"/>
</dbReference>
<keyword evidence="3" id="KW-0813">Transport</keyword>
<dbReference type="OrthoDB" id="9769319at2"/>
<dbReference type="PANTHER" id="PTHR30006">
    <property type="entry name" value="THIAMINE-BINDING PERIPLASMIC PROTEIN-RELATED"/>
    <property type="match status" value="1"/>
</dbReference>
<gene>
    <name evidence="6" type="ORF">AFK24_20715</name>
</gene>
<evidence type="ECO:0000256" key="3">
    <source>
        <dbReference type="ARBA" id="ARBA00022448"/>
    </source>
</evidence>
<evidence type="ECO:0000256" key="1">
    <source>
        <dbReference type="ARBA" id="ARBA00004418"/>
    </source>
</evidence>
<dbReference type="AlphaFoldDB" id="A0A1C7YZA9"/>
<evidence type="ECO:0000256" key="5">
    <source>
        <dbReference type="ARBA" id="ARBA00022764"/>
    </source>
</evidence>
<comment type="similarity">
    <text evidence="2">Belongs to the bacterial solute-binding protein 1 family.</text>
</comment>
<dbReference type="InterPro" id="IPR006311">
    <property type="entry name" value="TAT_signal"/>
</dbReference>
<sequence length="374" mass="40933">MTDTPRDVAPHTADAFSLSLSRRRVLQAIGVTSAIAALPPFIRTSNAAEPLRISTFGGAFGQSFSDHFFPAFTKDTGITVQRVEQPSGTQFLLQLGQANAAGTPPMDLCMAVDAQVLRGRARGLWREIDSAKLSKAAALGDPYVRRTDKGIDGVAAMAYFMTLVVNPTLMDPLPDSWSVLWDKHPNFWGIQSGGSSPMLEIAANLYFGGNAILETHAGIDKVLAKVKEIKPNVKLWWQDEGTMQTALQNEELVGGTYVHDTAIYLQQNGTSVRSIFPREGAVQGINYWCQPSSSKRTHEVEAFLEWSCSSKAQEIIALKMNSAPILPRSQLALTDAQFALVSSEGTPIYIATEARMKNAEYLEQQFTRMLMESA</sequence>
<dbReference type="GO" id="GO:0030975">
    <property type="term" value="F:thiamine binding"/>
    <property type="evidence" value="ECO:0007669"/>
    <property type="project" value="TreeGrafter"/>
</dbReference>
<dbReference type="PANTHER" id="PTHR30006:SF3">
    <property type="entry name" value="THIAMINE-BINDING PERIPLASMIC PROTEIN"/>
    <property type="match status" value="1"/>
</dbReference>
<comment type="caution">
    <text evidence="6">The sequence shown here is derived from an EMBL/GenBank/DDBJ whole genome shotgun (WGS) entry which is preliminary data.</text>
</comment>
<dbReference type="GO" id="GO:0015888">
    <property type="term" value="P:thiamine transport"/>
    <property type="evidence" value="ECO:0007669"/>
    <property type="project" value="TreeGrafter"/>
</dbReference>
<protein>
    <recommendedName>
        <fullName evidence="8">Spermidine/putrescine transport system substrate-binding protein</fullName>
    </recommendedName>
</protein>
<dbReference type="GO" id="GO:0030288">
    <property type="term" value="C:outer membrane-bounded periplasmic space"/>
    <property type="evidence" value="ECO:0007669"/>
    <property type="project" value="TreeGrafter"/>
</dbReference>
<dbReference type="SUPFAM" id="SSF53850">
    <property type="entry name" value="Periplasmic binding protein-like II"/>
    <property type="match status" value="1"/>
</dbReference>
<name>A0A1C7YZA9_PSESX</name>
<keyword evidence="5" id="KW-0574">Periplasm</keyword>
<dbReference type="RefSeq" id="WP_065835000.1">
    <property type="nucleotide sequence ID" value="NZ_LGSI01000058.1"/>
</dbReference>
<organism evidence="6 7">
    <name type="scientific">Pseudomonas syringae</name>
    <dbReference type="NCBI Taxonomy" id="317"/>
    <lineage>
        <taxon>Bacteria</taxon>
        <taxon>Pseudomonadati</taxon>
        <taxon>Pseudomonadota</taxon>
        <taxon>Gammaproteobacteria</taxon>
        <taxon>Pseudomonadales</taxon>
        <taxon>Pseudomonadaceae</taxon>
        <taxon>Pseudomonas</taxon>
    </lineage>
</organism>
<proteinExistence type="inferred from homology"/>
<accession>A0A1C7YZA9</accession>
<evidence type="ECO:0000313" key="7">
    <source>
        <dbReference type="Proteomes" id="UP000093104"/>
    </source>
</evidence>
<evidence type="ECO:0000313" key="6">
    <source>
        <dbReference type="EMBL" id="OCR23124.1"/>
    </source>
</evidence>
<evidence type="ECO:0008006" key="8">
    <source>
        <dbReference type="Google" id="ProtNLM"/>
    </source>
</evidence>
<dbReference type="EMBL" id="LGSI01000058">
    <property type="protein sequence ID" value="OCR23124.1"/>
    <property type="molecule type" value="Genomic_DNA"/>
</dbReference>
<dbReference type="Proteomes" id="UP000093104">
    <property type="component" value="Unassembled WGS sequence"/>
</dbReference>